<dbReference type="GO" id="GO:0003677">
    <property type="term" value="F:DNA binding"/>
    <property type="evidence" value="ECO:0007669"/>
    <property type="project" value="InterPro"/>
</dbReference>
<dbReference type="PROSITE" id="PS50943">
    <property type="entry name" value="HTH_CROC1"/>
    <property type="match status" value="1"/>
</dbReference>
<dbReference type="InterPro" id="IPR001387">
    <property type="entry name" value="Cro/C1-type_HTH"/>
</dbReference>
<accession>A0A0R2NRK6</accession>
<reference evidence="2 3" key="1">
    <citation type="journal article" date="2015" name="Genome Announc.">
        <title>Expanding the biotechnology potential of lactobacilli through comparative genomics of 213 strains and associated genera.</title>
        <authorList>
            <person name="Sun Z."/>
            <person name="Harris H.M."/>
            <person name="McCann A."/>
            <person name="Guo C."/>
            <person name="Argimon S."/>
            <person name="Zhang W."/>
            <person name="Yang X."/>
            <person name="Jeffery I.B."/>
            <person name="Cooney J.C."/>
            <person name="Kagawa T.F."/>
            <person name="Liu W."/>
            <person name="Song Y."/>
            <person name="Salvetti E."/>
            <person name="Wrobel A."/>
            <person name="Rasinkangas P."/>
            <person name="Parkhill J."/>
            <person name="Rea M.C."/>
            <person name="O'Sullivan O."/>
            <person name="Ritari J."/>
            <person name="Douillard F.P."/>
            <person name="Paul Ross R."/>
            <person name="Yang R."/>
            <person name="Briner A.E."/>
            <person name="Felis G.E."/>
            <person name="de Vos W.M."/>
            <person name="Barrangou R."/>
            <person name="Klaenhammer T.R."/>
            <person name="Caufield P.W."/>
            <person name="Cui Y."/>
            <person name="Zhang H."/>
            <person name="O'Toole P.W."/>
        </authorList>
    </citation>
    <scope>NUCLEOTIDE SEQUENCE [LARGE SCALE GENOMIC DNA]</scope>
    <source>
        <strain evidence="2 3">DSM 21115</strain>
    </source>
</reference>
<sequence>METAQVLTMLRKNKGLTQADLAAGITTRRAIIDAEHGNRDLSYETMMQLIERLGVSANDFEDYRHDHQIPADQALVIEFEQLSDTSETQKLNDLLTRARQLVATSTLRYTHQLIPILEALLHLDSYSHEKLTQLVQPVWNELTTIKEWNRTDLFLINNLLYIFAPQVAQRIGKKVIARLEHYSLQNILLKNAIYANLAFLGMQHPNTLDPATTAEYLKQSIALTKTAHRYDLHLLSQVRLAVLQRDYEHGRELCKVLKAMGADNVAQIAYDDFPILLN</sequence>
<evidence type="ECO:0000259" key="1">
    <source>
        <dbReference type="PROSITE" id="PS50943"/>
    </source>
</evidence>
<feature type="domain" description="HTH cro/C1-type" evidence="1">
    <location>
        <begin position="7"/>
        <end position="60"/>
    </location>
</feature>
<proteinExistence type="predicted"/>
<dbReference type="EMBL" id="AYGX02000092">
    <property type="protein sequence ID" value="KRO27056.1"/>
    <property type="molecule type" value="Genomic_DNA"/>
</dbReference>
<dbReference type="CDD" id="cd00093">
    <property type="entry name" value="HTH_XRE"/>
    <property type="match status" value="1"/>
</dbReference>
<dbReference type="RefSeq" id="WP_024626273.1">
    <property type="nucleotide sequence ID" value="NZ_AYGX02000092.1"/>
</dbReference>
<name>A0A0R2NRK6_9LACO</name>
<dbReference type="Pfam" id="PF01381">
    <property type="entry name" value="HTH_3"/>
    <property type="match status" value="1"/>
</dbReference>
<dbReference type="SUPFAM" id="SSF47413">
    <property type="entry name" value="lambda repressor-like DNA-binding domains"/>
    <property type="match status" value="1"/>
</dbReference>
<dbReference type="PANTHER" id="PTHR37038:SF13">
    <property type="entry name" value="HTH CRO_C1-TYPE DOMAIN-CONTAINING PROTEIN"/>
    <property type="match status" value="1"/>
</dbReference>
<dbReference type="AlphaFoldDB" id="A0A0R2NRK6"/>
<evidence type="ECO:0000313" key="3">
    <source>
        <dbReference type="Proteomes" id="UP000050920"/>
    </source>
</evidence>
<organism evidence="2 3">
    <name type="scientific">Lactiplantibacillus fabifermentans DSM 21115</name>
    <dbReference type="NCBI Taxonomy" id="1413187"/>
    <lineage>
        <taxon>Bacteria</taxon>
        <taxon>Bacillati</taxon>
        <taxon>Bacillota</taxon>
        <taxon>Bacilli</taxon>
        <taxon>Lactobacillales</taxon>
        <taxon>Lactobacillaceae</taxon>
        <taxon>Lactiplantibacillus</taxon>
    </lineage>
</organism>
<dbReference type="Gene3D" id="1.25.40.10">
    <property type="entry name" value="Tetratricopeptide repeat domain"/>
    <property type="match status" value="1"/>
</dbReference>
<evidence type="ECO:0000313" key="2">
    <source>
        <dbReference type="EMBL" id="KRO27056.1"/>
    </source>
</evidence>
<dbReference type="PANTHER" id="PTHR37038">
    <property type="entry name" value="TRANSCRIPTIONAL REGULATOR-RELATED"/>
    <property type="match status" value="1"/>
</dbReference>
<dbReference type="Proteomes" id="UP000050920">
    <property type="component" value="Unassembled WGS sequence"/>
</dbReference>
<dbReference type="SMART" id="SM00530">
    <property type="entry name" value="HTH_XRE"/>
    <property type="match status" value="1"/>
</dbReference>
<keyword evidence="3" id="KW-1185">Reference proteome</keyword>
<gene>
    <name evidence="2" type="ORF">DY78_GL000385</name>
</gene>
<dbReference type="InterPro" id="IPR011990">
    <property type="entry name" value="TPR-like_helical_dom_sf"/>
</dbReference>
<dbReference type="InterPro" id="IPR053163">
    <property type="entry name" value="HTH-type_regulator_Rgg"/>
</dbReference>
<protein>
    <recommendedName>
        <fullName evidence="1">HTH cro/C1-type domain-containing protein</fullName>
    </recommendedName>
</protein>
<comment type="caution">
    <text evidence="2">The sequence shown here is derived from an EMBL/GenBank/DDBJ whole genome shotgun (WGS) entry which is preliminary data.</text>
</comment>
<dbReference type="InterPro" id="IPR010982">
    <property type="entry name" value="Lambda_DNA-bd_dom_sf"/>
</dbReference>